<sequence length="92" mass="10480">MGRYVFSNFTHHGHDCVTAFGHSQEEAIFSNVGGLIGCWLGISMWAFAGIMETTFWATVKIFPMLRRRFGRCTRAGTFSKTDKHRPTTVQNY</sequence>
<evidence type="ECO:0000313" key="2">
    <source>
        <dbReference type="EMBL" id="GBN74903.1"/>
    </source>
</evidence>
<evidence type="ECO:0000313" key="3">
    <source>
        <dbReference type="Proteomes" id="UP000499080"/>
    </source>
</evidence>
<dbReference type="Proteomes" id="UP000499080">
    <property type="component" value="Unassembled WGS sequence"/>
</dbReference>
<keyword evidence="3" id="KW-1185">Reference proteome</keyword>
<evidence type="ECO:0000256" key="1">
    <source>
        <dbReference type="SAM" id="Phobius"/>
    </source>
</evidence>
<comment type="caution">
    <text evidence="2">The sequence shown here is derived from an EMBL/GenBank/DDBJ whole genome shotgun (WGS) entry which is preliminary data.</text>
</comment>
<dbReference type="EMBL" id="BGPR01017025">
    <property type="protein sequence ID" value="GBN74903.1"/>
    <property type="molecule type" value="Genomic_DNA"/>
</dbReference>
<protein>
    <submittedName>
        <fullName evidence="2">Uncharacterized protein</fullName>
    </submittedName>
</protein>
<feature type="transmembrane region" description="Helical" evidence="1">
    <location>
        <begin position="39"/>
        <end position="59"/>
    </location>
</feature>
<name>A0A4Y2RGR4_ARAVE</name>
<keyword evidence="1" id="KW-1133">Transmembrane helix</keyword>
<gene>
    <name evidence="2" type="ORF">AVEN_172387_1</name>
</gene>
<reference evidence="2 3" key="1">
    <citation type="journal article" date="2019" name="Sci. Rep.">
        <title>Orb-weaving spider Araneus ventricosus genome elucidates the spidroin gene catalogue.</title>
        <authorList>
            <person name="Kono N."/>
            <person name="Nakamura H."/>
            <person name="Ohtoshi R."/>
            <person name="Moran D.A.P."/>
            <person name="Shinohara A."/>
            <person name="Yoshida Y."/>
            <person name="Fujiwara M."/>
            <person name="Mori M."/>
            <person name="Tomita M."/>
            <person name="Arakawa K."/>
        </authorList>
    </citation>
    <scope>NUCLEOTIDE SEQUENCE [LARGE SCALE GENOMIC DNA]</scope>
</reference>
<keyword evidence="1" id="KW-0812">Transmembrane</keyword>
<accession>A0A4Y2RGR4</accession>
<dbReference type="AlphaFoldDB" id="A0A4Y2RGR4"/>
<keyword evidence="1" id="KW-0472">Membrane</keyword>
<organism evidence="2 3">
    <name type="scientific">Araneus ventricosus</name>
    <name type="common">Orbweaver spider</name>
    <name type="synonym">Epeira ventricosa</name>
    <dbReference type="NCBI Taxonomy" id="182803"/>
    <lineage>
        <taxon>Eukaryota</taxon>
        <taxon>Metazoa</taxon>
        <taxon>Ecdysozoa</taxon>
        <taxon>Arthropoda</taxon>
        <taxon>Chelicerata</taxon>
        <taxon>Arachnida</taxon>
        <taxon>Araneae</taxon>
        <taxon>Araneomorphae</taxon>
        <taxon>Entelegynae</taxon>
        <taxon>Araneoidea</taxon>
        <taxon>Araneidae</taxon>
        <taxon>Araneus</taxon>
    </lineage>
</organism>
<proteinExistence type="predicted"/>